<dbReference type="AlphaFoldDB" id="A0A4Y2F371"/>
<gene>
    <name evidence="1" type="ORF">AVEN_7830_1</name>
</gene>
<protein>
    <submittedName>
        <fullName evidence="1">Uncharacterized protein</fullName>
    </submittedName>
</protein>
<evidence type="ECO:0000313" key="1">
    <source>
        <dbReference type="EMBL" id="GBM34776.1"/>
    </source>
</evidence>
<dbReference type="PANTHER" id="PTHR46114">
    <property type="entry name" value="APPLE DOMAIN-CONTAINING PROTEIN"/>
    <property type="match status" value="1"/>
</dbReference>
<dbReference type="Proteomes" id="UP000499080">
    <property type="component" value="Unassembled WGS sequence"/>
</dbReference>
<dbReference type="OrthoDB" id="6721348at2759"/>
<organism evidence="1 2">
    <name type="scientific">Araneus ventricosus</name>
    <name type="common">Orbweaver spider</name>
    <name type="synonym">Epeira ventricosa</name>
    <dbReference type="NCBI Taxonomy" id="182803"/>
    <lineage>
        <taxon>Eukaryota</taxon>
        <taxon>Metazoa</taxon>
        <taxon>Ecdysozoa</taxon>
        <taxon>Arthropoda</taxon>
        <taxon>Chelicerata</taxon>
        <taxon>Arachnida</taxon>
        <taxon>Araneae</taxon>
        <taxon>Araneomorphae</taxon>
        <taxon>Entelegynae</taxon>
        <taxon>Araneoidea</taxon>
        <taxon>Araneidae</taxon>
        <taxon>Araneus</taxon>
    </lineage>
</organism>
<proteinExistence type="predicted"/>
<reference evidence="1 2" key="1">
    <citation type="journal article" date="2019" name="Sci. Rep.">
        <title>Orb-weaving spider Araneus ventricosus genome elucidates the spidroin gene catalogue.</title>
        <authorList>
            <person name="Kono N."/>
            <person name="Nakamura H."/>
            <person name="Ohtoshi R."/>
            <person name="Moran D.A.P."/>
            <person name="Shinohara A."/>
            <person name="Yoshida Y."/>
            <person name="Fujiwara M."/>
            <person name="Mori M."/>
            <person name="Tomita M."/>
            <person name="Arakawa K."/>
        </authorList>
    </citation>
    <scope>NUCLEOTIDE SEQUENCE [LARGE SCALE GENOMIC DNA]</scope>
</reference>
<comment type="caution">
    <text evidence="1">The sequence shown here is derived from an EMBL/GenBank/DDBJ whole genome shotgun (WGS) entry which is preliminary data.</text>
</comment>
<dbReference type="PANTHER" id="PTHR46114:SF1">
    <property type="entry name" value="ZAD DOMAIN-CONTAINING PROTEIN"/>
    <property type="match status" value="1"/>
</dbReference>
<keyword evidence="2" id="KW-1185">Reference proteome</keyword>
<evidence type="ECO:0000313" key="2">
    <source>
        <dbReference type="Proteomes" id="UP000499080"/>
    </source>
</evidence>
<name>A0A4Y2F371_ARAVE</name>
<accession>A0A4Y2F371</accession>
<dbReference type="EMBL" id="BGPR01000769">
    <property type="protein sequence ID" value="GBM34776.1"/>
    <property type="molecule type" value="Genomic_DNA"/>
</dbReference>
<sequence>MNDIEQKAWISFVLVVKNFWGNCKAKNYVDLVNSMLNSFRDHSCNILLKVHYLNSHSDNFPEIFSDSSEEQDEKFYQDVKTMEDRYQGRCYTHMLADF</sequence>